<reference evidence="1 2" key="1">
    <citation type="journal article" date="2021" name="Int. J. Syst. Evol. Microbiol.">
        <title>Reticulibacter mediterranei gen. nov., sp. nov., within the new family Reticulibacteraceae fam. nov., and Ktedonospora formicarum gen. nov., sp. nov., Ktedonobacter robiniae sp. nov., Dictyobacter formicarum sp. nov. and Dictyobacter arantiisoli sp. nov., belonging to the class Ktedonobacteria.</title>
        <authorList>
            <person name="Yabe S."/>
            <person name="Zheng Y."/>
            <person name="Wang C.M."/>
            <person name="Sakai Y."/>
            <person name="Abe K."/>
            <person name="Yokota A."/>
            <person name="Donadio S."/>
            <person name="Cavaletti L."/>
            <person name="Monciardini P."/>
        </authorList>
    </citation>
    <scope>NUCLEOTIDE SEQUENCE [LARGE SCALE GENOMIC DNA]</scope>
    <source>
        <strain evidence="1 2">SOSP1-9</strain>
    </source>
</reference>
<dbReference type="Proteomes" id="UP000635565">
    <property type="component" value="Unassembled WGS sequence"/>
</dbReference>
<evidence type="ECO:0000313" key="1">
    <source>
        <dbReference type="EMBL" id="GHO89101.1"/>
    </source>
</evidence>
<protein>
    <submittedName>
        <fullName evidence="1">Uncharacterized protein</fullName>
    </submittedName>
</protein>
<sequence>MNYLHYLFANSHFFVRRSLSTMTSRTSTSLKTASYASDAASNNAQLAVA</sequence>
<organism evidence="1 2">
    <name type="scientific">Dictyobacter formicarum</name>
    <dbReference type="NCBI Taxonomy" id="2778368"/>
    <lineage>
        <taxon>Bacteria</taxon>
        <taxon>Bacillati</taxon>
        <taxon>Chloroflexota</taxon>
        <taxon>Ktedonobacteria</taxon>
        <taxon>Ktedonobacterales</taxon>
        <taxon>Dictyobacteraceae</taxon>
        <taxon>Dictyobacter</taxon>
    </lineage>
</organism>
<gene>
    <name evidence="1" type="ORF">KSZ_71070</name>
</gene>
<keyword evidence="2" id="KW-1185">Reference proteome</keyword>
<evidence type="ECO:0000313" key="2">
    <source>
        <dbReference type="Proteomes" id="UP000635565"/>
    </source>
</evidence>
<dbReference type="EMBL" id="BNJJ01000031">
    <property type="protein sequence ID" value="GHO89101.1"/>
    <property type="molecule type" value="Genomic_DNA"/>
</dbReference>
<comment type="caution">
    <text evidence="1">The sequence shown here is derived from an EMBL/GenBank/DDBJ whole genome shotgun (WGS) entry which is preliminary data.</text>
</comment>
<proteinExistence type="predicted"/>
<name>A0ABQ3VVH5_9CHLR</name>
<accession>A0ABQ3VVH5</accession>